<dbReference type="AlphaFoldDB" id="N4XW78"/>
<protein>
    <submittedName>
        <fullName evidence="5">Uncharacterized protein</fullName>
    </submittedName>
</protein>
<comment type="cofactor">
    <cofactor evidence="1">
        <name>heme</name>
        <dbReference type="ChEBI" id="CHEBI:30413"/>
    </cofactor>
</comment>
<keyword evidence="6" id="KW-1185">Reference proteome</keyword>
<accession>N4XW78</accession>
<sequence>HHPEGTVVGVNAWASQRHPDFFESPDDLITERWLESSPDQLKNMERAMFHFGGGSRTFIRKNFGLATVHKLVGTLLREFDMKLHNPEKPLELRCIGIVTRKGMLVDLEERKPSKRS</sequence>
<evidence type="ECO:0000256" key="2">
    <source>
        <dbReference type="ARBA" id="ARBA00010617"/>
    </source>
</evidence>
<dbReference type="GO" id="GO:0004497">
    <property type="term" value="F:monooxygenase activity"/>
    <property type="evidence" value="ECO:0007669"/>
    <property type="project" value="InterPro"/>
</dbReference>
<dbReference type="HOGENOM" id="CLU_001570_14_7_1"/>
<dbReference type="PANTHER" id="PTHR24305:SF232">
    <property type="entry name" value="P450, PUTATIVE (EUROFUNG)-RELATED"/>
    <property type="match status" value="1"/>
</dbReference>
<dbReference type="OrthoDB" id="3934656at2759"/>
<keyword evidence="3" id="KW-0479">Metal-binding</keyword>
<dbReference type="Proteomes" id="UP000012338">
    <property type="component" value="Unassembled WGS sequence"/>
</dbReference>
<evidence type="ECO:0000256" key="3">
    <source>
        <dbReference type="ARBA" id="ARBA00022723"/>
    </source>
</evidence>
<dbReference type="InterPro" id="IPR050121">
    <property type="entry name" value="Cytochrome_P450_monoxygenase"/>
</dbReference>
<evidence type="ECO:0000313" key="6">
    <source>
        <dbReference type="Proteomes" id="UP000012338"/>
    </source>
</evidence>
<dbReference type="SUPFAM" id="SSF48264">
    <property type="entry name" value="Cytochrome P450"/>
    <property type="match status" value="1"/>
</dbReference>
<comment type="similarity">
    <text evidence="2">Belongs to the cytochrome P450 family.</text>
</comment>
<dbReference type="Pfam" id="PF00067">
    <property type="entry name" value="p450"/>
    <property type="match status" value="1"/>
</dbReference>
<proteinExistence type="inferred from homology"/>
<feature type="non-terminal residue" evidence="5">
    <location>
        <position position="1"/>
    </location>
</feature>
<evidence type="ECO:0000256" key="1">
    <source>
        <dbReference type="ARBA" id="ARBA00001971"/>
    </source>
</evidence>
<organism evidence="5 6">
    <name type="scientific">Cochliobolus heterostrophus (strain C4 / ATCC 48331 / race T)</name>
    <name type="common">Southern corn leaf blight fungus</name>
    <name type="synonym">Bipolaris maydis</name>
    <dbReference type="NCBI Taxonomy" id="665024"/>
    <lineage>
        <taxon>Eukaryota</taxon>
        <taxon>Fungi</taxon>
        <taxon>Dikarya</taxon>
        <taxon>Ascomycota</taxon>
        <taxon>Pezizomycotina</taxon>
        <taxon>Dothideomycetes</taxon>
        <taxon>Pleosporomycetidae</taxon>
        <taxon>Pleosporales</taxon>
        <taxon>Pleosporineae</taxon>
        <taxon>Pleosporaceae</taxon>
        <taxon>Bipolaris</taxon>
    </lineage>
</organism>
<dbReference type="PANTHER" id="PTHR24305">
    <property type="entry name" value="CYTOCHROME P450"/>
    <property type="match status" value="1"/>
</dbReference>
<dbReference type="GO" id="GO:0016705">
    <property type="term" value="F:oxidoreductase activity, acting on paired donors, with incorporation or reduction of molecular oxygen"/>
    <property type="evidence" value="ECO:0007669"/>
    <property type="project" value="InterPro"/>
</dbReference>
<dbReference type="EMBL" id="KB733446">
    <property type="protein sequence ID" value="ENI09437.1"/>
    <property type="molecule type" value="Genomic_DNA"/>
</dbReference>
<dbReference type="GO" id="GO:0020037">
    <property type="term" value="F:heme binding"/>
    <property type="evidence" value="ECO:0007669"/>
    <property type="project" value="InterPro"/>
</dbReference>
<name>N4XW78_COCH4</name>
<keyword evidence="4" id="KW-0408">Iron</keyword>
<evidence type="ECO:0000256" key="4">
    <source>
        <dbReference type="ARBA" id="ARBA00023004"/>
    </source>
</evidence>
<reference evidence="6" key="2">
    <citation type="journal article" date="2013" name="PLoS Genet.">
        <title>Comparative genome structure, secondary metabolite, and effector coding capacity across Cochliobolus pathogens.</title>
        <authorList>
            <person name="Condon B.J."/>
            <person name="Leng Y."/>
            <person name="Wu D."/>
            <person name="Bushley K.E."/>
            <person name="Ohm R.A."/>
            <person name="Otillar R."/>
            <person name="Martin J."/>
            <person name="Schackwitz W."/>
            <person name="Grimwood J."/>
            <person name="MohdZainudin N."/>
            <person name="Xue C."/>
            <person name="Wang R."/>
            <person name="Manning V.A."/>
            <person name="Dhillon B."/>
            <person name="Tu Z.J."/>
            <person name="Steffenson B.J."/>
            <person name="Salamov A."/>
            <person name="Sun H."/>
            <person name="Lowry S."/>
            <person name="LaButti K."/>
            <person name="Han J."/>
            <person name="Copeland A."/>
            <person name="Lindquist E."/>
            <person name="Barry K."/>
            <person name="Schmutz J."/>
            <person name="Baker S.E."/>
            <person name="Ciuffetti L.M."/>
            <person name="Grigoriev I.V."/>
            <person name="Zhong S."/>
            <person name="Turgeon B.G."/>
        </authorList>
    </citation>
    <scope>NUCLEOTIDE SEQUENCE [LARGE SCALE GENOMIC DNA]</scope>
    <source>
        <strain evidence="6">C4 / ATCC 48331 / race T</strain>
    </source>
</reference>
<dbReference type="Gene3D" id="1.10.630.10">
    <property type="entry name" value="Cytochrome P450"/>
    <property type="match status" value="1"/>
</dbReference>
<dbReference type="GO" id="GO:0005506">
    <property type="term" value="F:iron ion binding"/>
    <property type="evidence" value="ECO:0007669"/>
    <property type="project" value="InterPro"/>
</dbReference>
<evidence type="ECO:0000313" key="5">
    <source>
        <dbReference type="EMBL" id="ENI09437.1"/>
    </source>
</evidence>
<dbReference type="InterPro" id="IPR036396">
    <property type="entry name" value="Cyt_P450_sf"/>
</dbReference>
<dbReference type="InterPro" id="IPR001128">
    <property type="entry name" value="Cyt_P450"/>
</dbReference>
<reference evidence="5 6" key="1">
    <citation type="journal article" date="2012" name="PLoS Pathog.">
        <title>Diverse lifestyles and strategies of plant pathogenesis encoded in the genomes of eighteen Dothideomycetes fungi.</title>
        <authorList>
            <person name="Ohm R.A."/>
            <person name="Feau N."/>
            <person name="Henrissat B."/>
            <person name="Schoch C.L."/>
            <person name="Horwitz B.A."/>
            <person name="Barry K.W."/>
            <person name="Condon B.J."/>
            <person name="Copeland A.C."/>
            <person name="Dhillon B."/>
            <person name="Glaser F."/>
            <person name="Hesse C.N."/>
            <person name="Kosti I."/>
            <person name="LaButti K."/>
            <person name="Lindquist E.A."/>
            <person name="Lucas S."/>
            <person name="Salamov A.A."/>
            <person name="Bradshaw R.E."/>
            <person name="Ciuffetti L."/>
            <person name="Hamelin R.C."/>
            <person name="Kema G.H.J."/>
            <person name="Lawrence C."/>
            <person name="Scott J.A."/>
            <person name="Spatafora J.W."/>
            <person name="Turgeon B.G."/>
            <person name="de Wit P.J.G.M."/>
            <person name="Zhong S."/>
            <person name="Goodwin S.B."/>
            <person name="Grigoriev I.V."/>
        </authorList>
    </citation>
    <scope>NUCLEOTIDE SEQUENCE [LARGE SCALE GENOMIC DNA]</scope>
    <source>
        <strain evidence="6">C4 / ATCC 48331 / race T</strain>
    </source>
</reference>
<gene>
    <name evidence="5" type="ORF">COCC4DRAFT_126718</name>
</gene>